<dbReference type="PANTHER" id="PTHR36179">
    <property type="entry name" value="LUD_DOM DOMAIN-CONTAINING PROTEIN"/>
    <property type="match status" value="1"/>
</dbReference>
<evidence type="ECO:0000259" key="1">
    <source>
        <dbReference type="Pfam" id="PF02589"/>
    </source>
</evidence>
<proteinExistence type="predicted"/>
<protein>
    <recommendedName>
        <fullName evidence="1">LUD domain-containing protein</fullName>
    </recommendedName>
</protein>
<dbReference type="Pfam" id="PF02589">
    <property type="entry name" value="LUD_dom"/>
    <property type="match status" value="1"/>
</dbReference>
<reference evidence="2" key="1">
    <citation type="submission" date="2019-08" db="EMBL/GenBank/DDBJ databases">
        <authorList>
            <person name="Kucharzyk K."/>
            <person name="Murdoch R.W."/>
            <person name="Higgins S."/>
            <person name="Loffler F."/>
        </authorList>
    </citation>
    <scope>NUCLEOTIDE SEQUENCE</scope>
</reference>
<dbReference type="AlphaFoldDB" id="A0A644Z1E8"/>
<comment type="caution">
    <text evidence="2">The sequence shown here is derived from an EMBL/GenBank/DDBJ whole genome shotgun (WGS) entry which is preliminary data.</text>
</comment>
<feature type="domain" description="LUD" evidence="1">
    <location>
        <begin position="2"/>
        <end position="77"/>
    </location>
</feature>
<dbReference type="InterPro" id="IPR003741">
    <property type="entry name" value="LUD_dom"/>
</dbReference>
<sequence length="83" mass="9092">MFIAGVNKLAPDLERAMYRARNIAAPLNVRRLKLNTPCAVAKEMRCYDCASAERICNGFVTIVCPMKGVGVTEVVLVGEELGY</sequence>
<organism evidence="2">
    <name type="scientific">bioreactor metagenome</name>
    <dbReference type="NCBI Taxonomy" id="1076179"/>
    <lineage>
        <taxon>unclassified sequences</taxon>
        <taxon>metagenomes</taxon>
        <taxon>ecological metagenomes</taxon>
    </lineage>
</organism>
<gene>
    <name evidence="2" type="ORF">SDC9_81020</name>
</gene>
<evidence type="ECO:0000313" key="2">
    <source>
        <dbReference type="EMBL" id="MPM34437.1"/>
    </source>
</evidence>
<accession>A0A644Z1E8</accession>
<name>A0A644Z1E8_9ZZZZ</name>
<dbReference type="PANTHER" id="PTHR36179:SF2">
    <property type="entry name" value="LUD DOMAIN-CONTAINING PROTEIN"/>
    <property type="match status" value="1"/>
</dbReference>
<dbReference type="EMBL" id="VSSQ01006973">
    <property type="protein sequence ID" value="MPM34437.1"/>
    <property type="molecule type" value="Genomic_DNA"/>
</dbReference>